<keyword evidence="2" id="KW-0813">Transport</keyword>
<dbReference type="PANTHER" id="PTHR23502:SF51">
    <property type="entry name" value="QUINIDINE RESISTANCE PROTEIN 1-RELATED"/>
    <property type="match status" value="1"/>
</dbReference>
<feature type="transmembrane region" description="Helical" evidence="9">
    <location>
        <begin position="175"/>
        <end position="194"/>
    </location>
</feature>
<feature type="domain" description="Major facilitator superfamily (MFS) profile" evidence="10">
    <location>
        <begin position="21"/>
        <end position="464"/>
    </location>
</feature>
<organism evidence="11 12">
    <name type="scientific">Candida maltosa (strain Xu316)</name>
    <name type="common">Yeast</name>
    <dbReference type="NCBI Taxonomy" id="1245528"/>
    <lineage>
        <taxon>Eukaryota</taxon>
        <taxon>Fungi</taxon>
        <taxon>Dikarya</taxon>
        <taxon>Ascomycota</taxon>
        <taxon>Saccharomycotina</taxon>
        <taxon>Pichiomycetes</taxon>
        <taxon>Debaryomycetaceae</taxon>
        <taxon>Candida/Lodderomyces clade</taxon>
        <taxon>Candida</taxon>
    </lineage>
</organism>
<gene>
    <name evidence="11" type="ORF">G210_0724</name>
</gene>
<evidence type="ECO:0000313" key="12">
    <source>
        <dbReference type="Proteomes" id="UP000011777"/>
    </source>
</evidence>
<feature type="transmembrane region" description="Helical" evidence="9">
    <location>
        <begin position="439"/>
        <end position="460"/>
    </location>
</feature>
<evidence type="ECO:0000259" key="10">
    <source>
        <dbReference type="PROSITE" id="PS50850"/>
    </source>
</evidence>
<protein>
    <recommendedName>
        <fullName evidence="10">Major facilitator superfamily (MFS) profile domain-containing protein</fullName>
    </recommendedName>
</protein>
<evidence type="ECO:0000256" key="8">
    <source>
        <dbReference type="ARBA" id="ARBA00053949"/>
    </source>
</evidence>
<comment type="caution">
    <text evidence="11">The sequence shown here is derived from an EMBL/GenBank/DDBJ whole genome shotgun (WGS) entry which is preliminary data.</text>
</comment>
<feature type="transmembrane region" description="Helical" evidence="9">
    <location>
        <begin position="55"/>
        <end position="79"/>
    </location>
</feature>
<evidence type="ECO:0000256" key="6">
    <source>
        <dbReference type="ARBA" id="ARBA00023136"/>
    </source>
</evidence>
<feature type="transmembrane region" description="Helical" evidence="9">
    <location>
        <begin position="108"/>
        <end position="133"/>
    </location>
</feature>
<dbReference type="OMA" id="MCGFWSS"/>
<evidence type="ECO:0000256" key="1">
    <source>
        <dbReference type="ARBA" id="ARBA00004651"/>
    </source>
</evidence>
<dbReference type="PANTHER" id="PTHR23502">
    <property type="entry name" value="MAJOR FACILITATOR SUPERFAMILY"/>
    <property type="match status" value="1"/>
</dbReference>
<evidence type="ECO:0000256" key="5">
    <source>
        <dbReference type="ARBA" id="ARBA00023026"/>
    </source>
</evidence>
<feature type="transmembrane region" description="Helical" evidence="9">
    <location>
        <begin position="350"/>
        <end position="368"/>
    </location>
</feature>
<dbReference type="InterPro" id="IPR036259">
    <property type="entry name" value="MFS_trans_sf"/>
</dbReference>
<dbReference type="HOGENOM" id="CLU_008455_8_4_1"/>
<dbReference type="STRING" id="1245528.M3K1T9"/>
<dbReference type="EMBL" id="AOGT01001012">
    <property type="protein sequence ID" value="EMG48674.1"/>
    <property type="molecule type" value="Genomic_DNA"/>
</dbReference>
<dbReference type="GO" id="GO:0045121">
    <property type="term" value="C:membrane raft"/>
    <property type="evidence" value="ECO:0007669"/>
    <property type="project" value="UniProtKB-ARBA"/>
</dbReference>
<dbReference type="GO" id="GO:0005886">
    <property type="term" value="C:plasma membrane"/>
    <property type="evidence" value="ECO:0007669"/>
    <property type="project" value="UniProtKB-SubCell"/>
</dbReference>
<keyword evidence="4 9" id="KW-1133">Transmembrane helix</keyword>
<dbReference type="InterPro" id="IPR020846">
    <property type="entry name" value="MFS_dom"/>
</dbReference>
<comment type="function">
    <text evidence="8">MFS antiporter that does not display functional linkage as drug transporter and performs functions that significantly affect biofilm development and virulence. No substrate for transport has been identified yet, but plays an important role in the growth in the host.</text>
</comment>
<feature type="transmembrane region" description="Helical" evidence="9">
    <location>
        <begin position="374"/>
        <end position="400"/>
    </location>
</feature>
<comment type="similarity">
    <text evidence="7">Belongs to the major facilitator superfamily. CAR1 family.</text>
</comment>
<dbReference type="Proteomes" id="UP000011777">
    <property type="component" value="Unassembled WGS sequence"/>
</dbReference>
<feature type="transmembrane region" description="Helical" evidence="9">
    <location>
        <begin position="20"/>
        <end position="43"/>
    </location>
</feature>
<feature type="transmembrane region" description="Helical" evidence="9">
    <location>
        <begin position="145"/>
        <end position="169"/>
    </location>
</feature>
<dbReference type="eggNOG" id="KOG0255">
    <property type="taxonomic scope" value="Eukaryota"/>
</dbReference>
<evidence type="ECO:0000256" key="3">
    <source>
        <dbReference type="ARBA" id="ARBA00022692"/>
    </source>
</evidence>
<dbReference type="FunFam" id="1.20.1250.20:FF:000172">
    <property type="entry name" value="MFS multidrug resistance transporter"/>
    <property type="match status" value="1"/>
</dbReference>
<evidence type="ECO:0000313" key="11">
    <source>
        <dbReference type="EMBL" id="EMG48674.1"/>
    </source>
</evidence>
<evidence type="ECO:0000256" key="9">
    <source>
        <dbReference type="SAM" id="Phobius"/>
    </source>
</evidence>
<dbReference type="Gene3D" id="1.20.1250.20">
    <property type="entry name" value="MFS general substrate transporter like domains"/>
    <property type="match status" value="1"/>
</dbReference>
<proteinExistence type="inferred from homology"/>
<dbReference type="PROSITE" id="PS50850">
    <property type="entry name" value="MFS"/>
    <property type="match status" value="1"/>
</dbReference>
<dbReference type="GO" id="GO:0055088">
    <property type="term" value="P:lipid homeostasis"/>
    <property type="evidence" value="ECO:0007669"/>
    <property type="project" value="UniProtKB-ARBA"/>
</dbReference>
<dbReference type="InterPro" id="IPR011701">
    <property type="entry name" value="MFS"/>
</dbReference>
<evidence type="ECO:0000256" key="7">
    <source>
        <dbReference type="ARBA" id="ARBA00038347"/>
    </source>
</evidence>
<keyword evidence="6 9" id="KW-0472">Membrane</keyword>
<evidence type="ECO:0000256" key="4">
    <source>
        <dbReference type="ARBA" id="ARBA00022989"/>
    </source>
</evidence>
<dbReference type="OrthoDB" id="440553at2759"/>
<accession>M3K1T9</accession>
<keyword evidence="3 9" id="KW-0812">Transmembrane</keyword>
<feature type="transmembrane region" description="Helical" evidence="9">
    <location>
        <begin position="250"/>
        <end position="269"/>
    </location>
</feature>
<sequence length="477" mass="52256">MEHNLSSSPFTILTTKEKVFLAGLISCSGIWSTLSTSIYFPALPELSHDFKVSPGIINISVVCYLLFQGLSPTLLATIADTYGRRPCVLSCLLGYCAVNIAISRVNVFWLLAVLRCVQAASIAPIIAVSSGIISDFTTKSNRGRFIGGIQGFQLVGQGFGALLGSGIIHRFGWRGVFILLAIGSGFVMICNFFLMPETNRKIVGNLSVPPKRFYNKSPILLLPCSKKRLVNDTSTITPSIPPSVLGPFKILIQPTIFFTLFAGGMQFTTWTMSLTTLSTSLENDYGYSIIQVGLCYLAPGIGTLVGSIVTGRLIDFIYARRKHYHNKKYQHLPEEKRPEFDLFGTRFETAIYTTVLVLIFTLVFGWCLDQKTHVAPILISTFFISLSVVSFMSCMNTLLVDLYPDKGSSATSCLNLVRCLLGAAGVGALSSMIDTMGAGGTYTLMAGFMLLSFLLLSYIARTTKKKKHQQRESDEKS</sequence>
<dbReference type="AlphaFoldDB" id="M3K1T9"/>
<feature type="transmembrane region" description="Helical" evidence="9">
    <location>
        <begin position="289"/>
        <end position="314"/>
    </location>
</feature>
<feature type="transmembrane region" description="Helical" evidence="9">
    <location>
        <begin position="412"/>
        <end position="433"/>
    </location>
</feature>
<dbReference type="Pfam" id="PF07690">
    <property type="entry name" value="MFS_1"/>
    <property type="match status" value="2"/>
</dbReference>
<feature type="transmembrane region" description="Helical" evidence="9">
    <location>
        <begin position="86"/>
        <end position="102"/>
    </location>
</feature>
<dbReference type="GO" id="GO:0022857">
    <property type="term" value="F:transmembrane transporter activity"/>
    <property type="evidence" value="ECO:0007669"/>
    <property type="project" value="InterPro"/>
</dbReference>
<comment type="subcellular location">
    <subcellularLocation>
        <location evidence="1">Cell membrane</location>
        <topology evidence="1">Multi-pass membrane protein</topology>
    </subcellularLocation>
</comment>
<dbReference type="SUPFAM" id="SSF103473">
    <property type="entry name" value="MFS general substrate transporter"/>
    <property type="match status" value="1"/>
</dbReference>
<reference evidence="11 12" key="1">
    <citation type="submission" date="2013-02" db="EMBL/GenBank/DDBJ databases">
        <title>Genome sequence of Candida maltosa Xu316, a potential industrial strain for xylitol and ethanol production.</title>
        <authorList>
            <person name="Yu J."/>
            <person name="Wang Q."/>
            <person name="Geng X."/>
            <person name="Bao W."/>
            <person name="He P."/>
            <person name="Cai J."/>
        </authorList>
    </citation>
    <scope>NUCLEOTIDE SEQUENCE [LARGE SCALE GENOMIC DNA]</scope>
    <source>
        <strain evidence="12">Xu316</strain>
    </source>
</reference>
<dbReference type="GO" id="GO:0001765">
    <property type="term" value="P:membrane raft assembly"/>
    <property type="evidence" value="ECO:0007669"/>
    <property type="project" value="UniProtKB-ARBA"/>
</dbReference>
<keyword evidence="5" id="KW-0843">Virulence</keyword>
<evidence type="ECO:0000256" key="2">
    <source>
        <dbReference type="ARBA" id="ARBA00022448"/>
    </source>
</evidence>
<name>M3K1T9_CANMX</name>
<keyword evidence="12" id="KW-1185">Reference proteome</keyword>